<dbReference type="EMBL" id="MU853775">
    <property type="protein sequence ID" value="KAK3942285.1"/>
    <property type="molecule type" value="Genomic_DNA"/>
</dbReference>
<evidence type="ECO:0000313" key="3">
    <source>
        <dbReference type="Proteomes" id="UP001303473"/>
    </source>
</evidence>
<evidence type="ECO:0000313" key="2">
    <source>
        <dbReference type="EMBL" id="KAK3942285.1"/>
    </source>
</evidence>
<gene>
    <name evidence="2" type="ORF">QBC46DRAFT_447950</name>
</gene>
<comment type="caution">
    <text evidence="2">The sequence shown here is derived from an EMBL/GenBank/DDBJ whole genome shotgun (WGS) entry which is preliminary data.</text>
</comment>
<name>A0AAN6NBC9_9PEZI</name>
<organism evidence="2 3">
    <name type="scientific">Diplogelasinospora grovesii</name>
    <dbReference type="NCBI Taxonomy" id="303347"/>
    <lineage>
        <taxon>Eukaryota</taxon>
        <taxon>Fungi</taxon>
        <taxon>Dikarya</taxon>
        <taxon>Ascomycota</taxon>
        <taxon>Pezizomycotina</taxon>
        <taxon>Sordariomycetes</taxon>
        <taxon>Sordariomycetidae</taxon>
        <taxon>Sordariales</taxon>
        <taxon>Diplogelasinosporaceae</taxon>
        <taxon>Diplogelasinospora</taxon>
    </lineage>
</organism>
<evidence type="ECO:0000256" key="1">
    <source>
        <dbReference type="SAM" id="MobiDB-lite"/>
    </source>
</evidence>
<dbReference type="AlphaFoldDB" id="A0AAN6NBC9"/>
<sequence>MGGEWRELLLESSLADVPILAARSSSHEDKSQQLPDLHLIVHAHPAINPTSIQAIHPNVSIIYFNVQTVFYSATSSKRLSSHSATTDLSLLPPFLTPVVELINPASSIDNLQQTTTSNHIFSTLINSTNSTLTYQSQFIKMTRSHKYNDKDHHAIAEGLPQEEHIPKFFAKHGFPDADPKKTKKNGGGKGNWYVVIVLSPLSDLVQFPRQRYPSVTSIHSQHQTLTSYVYRGHEGEEVVDDPTLNFANARRPSNSSGISHHLEAFKTKFEVNEPEPVFEENLHGAPEDEELLIKTDTTSSSGGSVDEELHKKDN</sequence>
<dbReference type="Proteomes" id="UP001303473">
    <property type="component" value="Unassembled WGS sequence"/>
</dbReference>
<keyword evidence="3" id="KW-1185">Reference proteome</keyword>
<reference evidence="3" key="1">
    <citation type="journal article" date="2023" name="Mol. Phylogenet. Evol.">
        <title>Genome-scale phylogeny and comparative genomics of the fungal order Sordariales.</title>
        <authorList>
            <person name="Hensen N."/>
            <person name="Bonometti L."/>
            <person name="Westerberg I."/>
            <person name="Brannstrom I.O."/>
            <person name="Guillou S."/>
            <person name="Cros-Aarteil S."/>
            <person name="Calhoun S."/>
            <person name="Haridas S."/>
            <person name="Kuo A."/>
            <person name="Mondo S."/>
            <person name="Pangilinan J."/>
            <person name="Riley R."/>
            <person name="LaButti K."/>
            <person name="Andreopoulos B."/>
            <person name="Lipzen A."/>
            <person name="Chen C."/>
            <person name="Yan M."/>
            <person name="Daum C."/>
            <person name="Ng V."/>
            <person name="Clum A."/>
            <person name="Steindorff A."/>
            <person name="Ohm R.A."/>
            <person name="Martin F."/>
            <person name="Silar P."/>
            <person name="Natvig D.O."/>
            <person name="Lalanne C."/>
            <person name="Gautier V."/>
            <person name="Ament-Velasquez S.L."/>
            <person name="Kruys A."/>
            <person name="Hutchinson M.I."/>
            <person name="Powell A.J."/>
            <person name="Barry K."/>
            <person name="Miller A.N."/>
            <person name="Grigoriev I.V."/>
            <person name="Debuchy R."/>
            <person name="Gladieux P."/>
            <person name="Hiltunen Thoren M."/>
            <person name="Johannesson H."/>
        </authorList>
    </citation>
    <scope>NUCLEOTIDE SEQUENCE [LARGE SCALE GENOMIC DNA]</scope>
    <source>
        <strain evidence="3">CBS 340.73</strain>
    </source>
</reference>
<proteinExistence type="predicted"/>
<feature type="region of interest" description="Disordered" evidence="1">
    <location>
        <begin position="280"/>
        <end position="314"/>
    </location>
</feature>
<protein>
    <submittedName>
        <fullName evidence="2">Uncharacterized protein</fullName>
    </submittedName>
</protein>
<accession>A0AAN6NBC9</accession>